<dbReference type="InterPro" id="IPR016431">
    <property type="entry name" value="Pyrv-formate_lyase-activ_prd"/>
</dbReference>
<dbReference type="InterPro" id="IPR034457">
    <property type="entry name" value="Organic_radical-activating"/>
</dbReference>
<dbReference type="SUPFAM" id="SSF102114">
    <property type="entry name" value="Radical SAM enzymes"/>
    <property type="match status" value="1"/>
</dbReference>
<dbReference type="CDD" id="cd01335">
    <property type="entry name" value="Radical_SAM"/>
    <property type="match status" value="1"/>
</dbReference>
<dbReference type="InterPro" id="IPR013785">
    <property type="entry name" value="Aldolase_TIM"/>
</dbReference>
<reference evidence="8" key="1">
    <citation type="journal article" date="2015" name="Proc. Natl. Acad. Sci. U.S.A.">
        <title>Networks of energetic and metabolic interactions define dynamics in microbial communities.</title>
        <authorList>
            <person name="Embree M."/>
            <person name="Liu J.K."/>
            <person name="Al-Bassam M.M."/>
            <person name="Zengler K."/>
        </authorList>
    </citation>
    <scope>NUCLEOTIDE SEQUENCE</scope>
</reference>
<evidence type="ECO:0000259" key="7">
    <source>
        <dbReference type="PROSITE" id="PS51918"/>
    </source>
</evidence>
<keyword evidence="8" id="KW-0456">Lyase</keyword>
<evidence type="ECO:0000256" key="3">
    <source>
        <dbReference type="ARBA" id="ARBA00022691"/>
    </source>
</evidence>
<dbReference type="InterPro" id="IPR007197">
    <property type="entry name" value="rSAM"/>
</dbReference>
<keyword evidence="2" id="KW-0004">4Fe-4S</keyword>
<dbReference type="Gene3D" id="3.20.20.70">
    <property type="entry name" value="Aldolase class I"/>
    <property type="match status" value="1"/>
</dbReference>
<dbReference type="GO" id="GO:0051539">
    <property type="term" value="F:4 iron, 4 sulfur cluster binding"/>
    <property type="evidence" value="ECO:0007669"/>
    <property type="project" value="UniProtKB-KW"/>
</dbReference>
<keyword evidence="8" id="KW-0670">Pyruvate</keyword>
<keyword evidence="6" id="KW-0411">Iron-sulfur</keyword>
<dbReference type="AlphaFoldDB" id="A0A0W8FKS7"/>
<dbReference type="SMART" id="SM00729">
    <property type="entry name" value="Elp3"/>
    <property type="match status" value="1"/>
</dbReference>
<evidence type="ECO:0000256" key="4">
    <source>
        <dbReference type="ARBA" id="ARBA00022723"/>
    </source>
</evidence>
<comment type="caution">
    <text evidence="8">The sequence shown here is derived from an EMBL/GenBank/DDBJ whole genome shotgun (WGS) entry which is preliminary data.</text>
</comment>
<evidence type="ECO:0000256" key="5">
    <source>
        <dbReference type="ARBA" id="ARBA00023004"/>
    </source>
</evidence>
<name>A0A0W8FKS7_9ZZZZ</name>
<sequence>MIKEAMLYEKLSEGQVRCGLCAHRCAIKPGKRGVCGVRENKEGVLYSLVYGTLIAENIDPIEKKPFFHVYPASRSYSIATVGCNFICDFCQNHDISQMPRAARMISGEDFMPTEIVARAKKSGSKTIAYTYTEPTIYFELAYDTAKVATENGLINVFVTNGFMTTGAIETIAPYLSAANVDLKSFRDEFYTKRCGARLTPVLESLRKMKEQGIWVEITTLLIPTLNDSDEELKDIAGFIAGLGVETPWHISRFHPQFKMQNLPATPVASLHRAVEIGKQAGLKYVYSGNVPGDEGENTYCFNCRNLLIERYGFRIISSNLQGNKCNKCGTELEGIF</sequence>
<dbReference type="SFLD" id="SFLDS00029">
    <property type="entry name" value="Radical_SAM"/>
    <property type="match status" value="1"/>
</dbReference>
<dbReference type="PANTHER" id="PTHR30352">
    <property type="entry name" value="PYRUVATE FORMATE-LYASE-ACTIVATING ENZYME"/>
    <property type="match status" value="1"/>
</dbReference>
<comment type="cofactor">
    <cofactor evidence="1">
        <name>[4Fe-4S] cluster</name>
        <dbReference type="ChEBI" id="CHEBI:49883"/>
    </cofactor>
</comment>
<dbReference type="EMBL" id="LNQE01001056">
    <property type="protein sequence ID" value="KUG21517.1"/>
    <property type="molecule type" value="Genomic_DNA"/>
</dbReference>
<gene>
    <name evidence="8" type="ORF">ASZ90_008737</name>
</gene>
<keyword evidence="5" id="KW-0408">Iron</keyword>
<dbReference type="PANTHER" id="PTHR30352:SF5">
    <property type="entry name" value="PYRUVATE FORMATE-LYASE 1-ACTIVATING ENZYME"/>
    <property type="match status" value="1"/>
</dbReference>
<proteinExistence type="predicted"/>
<keyword evidence="4" id="KW-0479">Metal-binding</keyword>
<evidence type="ECO:0000256" key="2">
    <source>
        <dbReference type="ARBA" id="ARBA00022485"/>
    </source>
</evidence>
<accession>A0A0W8FKS7</accession>
<evidence type="ECO:0000256" key="1">
    <source>
        <dbReference type="ARBA" id="ARBA00001966"/>
    </source>
</evidence>
<dbReference type="Pfam" id="PF04055">
    <property type="entry name" value="Radical_SAM"/>
    <property type="match status" value="1"/>
</dbReference>
<dbReference type="SFLD" id="SFLDG01101">
    <property type="entry name" value="Uncharacterised_Radical_SAM_Su"/>
    <property type="match status" value="1"/>
</dbReference>
<dbReference type="PROSITE" id="PS51918">
    <property type="entry name" value="RADICAL_SAM"/>
    <property type="match status" value="1"/>
</dbReference>
<evidence type="ECO:0000313" key="8">
    <source>
        <dbReference type="EMBL" id="KUG21517.1"/>
    </source>
</evidence>
<dbReference type="GO" id="GO:0016829">
    <property type="term" value="F:lyase activity"/>
    <property type="evidence" value="ECO:0007669"/>
    <property type="project" value="UniProtKB-KW"/>
</dbReference>
<dbReference type="InterPro" id="IPR058240">
    <property type="entry name" value="rSAM_sf"/>
</dbReference>
<dbReference type="InterPro" id="IPR027596">
    <property type="entry name" value="AmmeMemoSam_rS"/>
</dbReference>
<feature type="domain" description="Radical SAM core" evidence="7">
    <location>
        <begin position="68"/>
        <end position="283"/>
    </location>
</feature>
<protein>
    <submittedName>
        <fullName evidence="8">Radical sam, pyruvate-formate lyase-activating enzyme like</fullName>
    </submittedName>
</protein>
<dbReference type="NCBIfam" id="TIGR04337">
    <property type="entry name" value="AmmeMemoSam_rS"/>
    <property type="match status" value="1"/>
</dbReference>
<dbReference type="PIRSF" id="PIRSF004869">
    <property type="entry name" value="PflX_prd"/>
    <property type="match status" value="1"/>
</dbReference>
<keyword evidence="3" id="KW-0949">S-adenosyl-L-methionine</keyword>
<dbReference type="InterPro" id="IPR006638">
    <property type="entry name" value="Elp3/MiaA/NifB-like_rSAM"/>
</dbReference>
<dbReference type="GO" id="GO:0046872">
    <property type="term" value="F:metal ion binding"/>
    <property type="evidence" value="ECO:0007669"/>
    <property type="project" value="UniProtKB-KW"/>
</dbReference>
<organism evidence="8">
    <name type="scientific">hydrocarbon metagenome</name>
    <dbReference type="NCBI Taxonomy" id="938273"/>
    <lineage>
        <taxon>unclassified sequences</taxon>
        <taxon>metagenomes</taxon>
        <taxon>ecological metagenomes</taxon>
    </lineage>
</organism>
<evidence type="ECO:0000256" key="6">
    <source>
        <dbReference type="ARBA" id="ARBA00023014"/>
    </source>
</evidence>